<dbReference type="PANTHER" id="PTHR43155:SF2">
    <property type="entry name" value="CYCLIC DI-GMP PHOSPHODIESTERASE PA4108"/>
    <property type="match status" value="1"/>
</dbReference>
<dbReference type="InterPro" id="IPR035965">
    <property type="entry name" value="PAS-like_dom_sf"/>
</dbReference>
<dbReference type="CDD" id="cd00077">
    <property type="entry name" value="HDc"/>
    <property type="match status" value="1"/>
</dbReference>
<keyword evidence="1" id="KW-0175">Coiled coil</keyword>
<keyword evidence="2" id="KW-1133">Transmembrane helix</keyword>
<feature type="transmembrane region" description="Helical" evidence="2">
    <location>
        <begin position="174"/>
        <end position="194"/>
    </location>
</feature>
<gene>
    <name evidence="5" type="ORF">HLPR_27680</name>
</gene>
<organism evidence="5 6">
    <name type="scientific">Helicovermis profundi</name>
    <dbReference type="NCBI Taxonomy" id="3065157"/>
    <lineage>
        <taxon>Bacteria</taxon>
        <taxon>Bacillati</taxon>
        <taxon>Bacillota</taxon>
        <taxon>Clostridia</taxon>
        <taxon>Helicovermis</taxon>
    </lineage>
</organism>
<dbReference type="SUPFAM" id="SSF55781">
    <property type="entry name" value="GAF domain-like"/>
    <property type="match status" value="1"/>
</dbReference>
<evidence type="ECO:0000313" key="6">
    <source>
        <dbReference type="Proteomes" id="UP001321786"/>
    </source>
</evidence>
<feature type="domain" description="HD-GYP" evidence="4">
    <location>
        <begin position="571"/>
        <end position="766"/>
    </location>
</feature>
<dbReference type="Pfam" id="PF01590">
    <property type="entry name" value="GAF"/>
    <property type="match status" value="1"/>
</dbReference>
<protein>
    <recommendedName>
        <fullName evidence="7">HD-GYP domain-containing protein</fullName>
    </recommendedName>
</protein>
<keyword evidence="2" id="KW-0812">Transmembrane</keyword>
<dbReference type="InterPro" id="IPR006674">
    <property type="entry name" value="HD_domain"/>
</dbReference>
<evidence type="ECO:0000256" key="1">
    <source>
        <dbReference type="SAM" id="Coils"/>
    </source>
</evidence>
<dbReference type="PROSITE" id="PS51831">
    <property type="entry name" value="HD"/>
    <property type="match status" value="1"/>
</dbReference>
<feature type="coiled-coil region" evidence="1">
    <location>
        <begin position="253"/>
        <end position="280"/>
    </location>
</feature>
<dbReference type="SUPFAM" id="SSF109604">
    <property type="entry name" value="HD-domain/PDEase-like"/>
    <property type="match status" value="1"/>
</dbReference>
<dbReference type="SMART" id="SM00065">
    <property type="entry name" value="GAF"/>
    <property type="match status" value="1"/>
</dbReference>
<sequence length="766" mass="89834">MYKFISKNKYFFYSILIMILPALISISIFFINEKKYNNQYVNDILINDFNEQVIIFNEWVDNEIEIKKNFRSFSEISGKYNNIIDFTFDDILEKITNNMKILKTNFFLIDEERSALINANDINNNLKKIILDNNSPNKIYENSNYIIYYKSTNIKKFIMVFFIDKNELLNNFNMSTSISFFIVFLFYLIIYININKIIKYYIKSSKKIKLDLDYIINKEKMDKSDEYFGIYFKNLLMSFLKLISLIKKREFDLNNSLDKLEYVKNEINIEENNLFNLNSEREKLISDTASIVGTFIKEANYLDKYVILLDSNLEIIFVTDSLLDKMGYLDNEILKKTFSKLTLNGNLDKILKKRNFKNLDFSMVSKNNSKINFRGNTQLINLDEETLYIQIIFVDITSKLKLYNQYKQLNKEFLLINKMGFSMTSNDGLSAILQKIVDKINLIMDAFVCSIRIIENEKLVTKAISGKEINRFKIENIEKENSKLWEAVNTKKIINIKNKEDIIMEDLLVLNEDVDDLNEVLYIPLVNNRNIFGVLTFVSISEIHETEVNVIKHLANNASLEIEKEILFNILNNNYLKTIESLVNALEEKLAISRGHTLRVSEYANLIAKKLYLKKEFLEEIKIASLLHDIGKIGISDSLLRKEYENKEIRDEIIDRHTRIGKKIIEPIGLSENILNGIYYHHIHFDLSGFPKNSQITEQPLIARIIEVADQFDVMLTGIDNHFKLTYKDVIRSMKKQSNVIYSSEVVDALEDITIEEFESLDMINN</sequence>
<dbReference type="KEGG" id="hprf:HLPR_27680"/>
<dbReference type="InterPro" id="IPR003018">
    <property type="entry name" value="GAF"/>
</dbReference>
<dbReference type="PANTHER" id="PTHR43155">
    <property type="entry name" value="CYCLIC DI-GMP PHOSPHODIESTERASE PA4108-RELATED"/>
    <property type="match status" value="1"/>
</dbReference>
<evidence type="ECO:0000259" key="3">
    <source>
        <dbReference type="PROSITE" id="PS51831"/>
    </source>
</evidence>
<keyword evidence="6" id="KW-1185">Reference proteome</keyword>
<dbReference type="Pfam" id="PF13487">
    <property type="entry name" value="HD_5"/>
    <property type="match status" value="1"/>
</dbReference>
<reference evidence="5 6" key="1">
    <citation type="submission" date="2023-08" db="EMBL/GenBank/DDBJ databases">
        <title>Helicovermis profunda gen. nov., sp. nov., a novel mesophilic, fermentative bacterium within the Bacillota from a deep-sea hydrothermal vent chimney.</title>
        <authorList>
            <person name="Miyazaki U."/>
            <person name="Mizutani D."/>
            <person name="Hashimoto Y."/>
            <person name="Tame A."/>
            <person name="Sawayama S."/>
            <person name="Miyazaki J."/>
            <person name="Takai K."/>
            <person name="Nakagawa S."/>
        </authorList>
    </citation>
    <scope>NUCLEOTIDE SEQUENCE [LARGE SCALE GENOMIC DNA]</scope>
    <source>
        <strain evidence="5 6">S502</strain>
    </source>
</reference>
<evidence type="ECO:0000256" key="2">
    <source>
        <dbReference type="SAM" id="Phobius"/>
    </source>
</evidence>
<evidence type="ECO:0000313" key="5">
    <source>
        <dbReference type="EMBL" id="BEP30437.1"/>
    </source>
</evidence>
<dbReference type="InterPro" id="IPR003607">
    <property type="entry name" value="HD/PDEase_dom"/>
</dbReference>
<accession>A0AAU9EHV2</accession>
<dbReference type="InterPro" id="IPR037522">
    <property type="entry name" value="HD_GYP_dom"/>
</dbReference>
<name>A0AAU9EHV2_9FIRM</name>
<proteinExistence type="predicted"/>
<dbReference type="EMBL" id="AP028654">
    <property type="protein sequence ID" value="BEP30437.1"/>
    <property type="molecule type" value="Genomic_DNA"/>
</dbReference>
<dbReference type="Proteomes" id="UP001321786">
    <property type="component" value="Chromosome"/>
</dbReference>
<dbReference type="RefSeq" id="WP_338536023.1">
    <property type="nucleotide sequence ID" value="NZ_AP028654.1"/>
</dbReference>
<dbReference type="InterPro" id="IPR029016">
    <property type="entry name" value="GAF-like_dom_sf"/>
</dbReference>
<evidence type="ECO:0000259" key="4">
    <source>
        <dbReference type="PROSITE" id="PS51832"/>
    </source>
</evidence>
<dbReference type="Gene3D" id="3.30.450.40">
    <property type="match status" value="1"/>
</dbReference>
<dbReference type="AlphaFoldDB" id="A0AAU9EHV2"/>
<dbReference type="SUPFAM" id="SSF55785">
    <property type="entry name" value="PYP-like sensor domain (PAS domain)"/>
    <property type="match status" value="1"/>
</dbReference>
<dbReference type="PROSITE" id="PS51832">
    <property type="entry name" value="HD_GYP"/>
    <property type="match status" value="1"/>
</dbReference>
<feature type="transmembrane region" description="Helical" evidence="2">
    <location>
        <begin position="12"/>
        <end position="31"/>
    </location>
</feature>
<feature type="domain" description="HD" evidence="3">
    <location>
        <begin position="593"/>
        <end position="715"/>
    </location>
</feature>
<dbReference type="Gene3D" id="1.10.3210.10">
    <property type="entry name" value="Hypothetical protein af1432"/>
    <property type="match status" value="1"/>
</dbReference>
<evidence type="ECO:0008006" key="7">
    <source>
        <dbReference type="Google" id="ProtNLM"/>
    </source>
</evidence>
<dbReference type="SMART" id="SM00471">
    <property type="entry name" value="HDc"/>
    <property type="match status" value="1"/>
</dbReference>
<keyword evidence="2" id="KW-0472">Membrane</keyword>